<evidence type="ECO:0000256" key="1">
    <source>
        <dbReference type="SAM" id="MobiDB-lite"/>
    </source>
</evidence>
<dbReference type="Proteomes" id="UP000274429">
    <property type="component" value="Unassembled WGS sequence"/>
</dbReference>
<keyword evidence="3" id="KW-1185">Reference proteome</keyword>
<feature type="compositionally biased region" description="Basic and acidic residues" evidence="1">
    <location>
        <begin position="138"/>
        <end position="148"/>
    </location>
</feature>
<feature type="region of interest" description="Disordered" evidence="1">
    <location>
        <begin position="1"/>
        <end position="52"/>
    </location>
</feature>
<evidence type="ECO:0000313" key="3">
    <source>
        <dbReference type="Proteomes" id="UP000274429"/>
    </source>
</evidence>
<organism evidence="4">
    <name type="scientific">Hydatigena taeniaeformis</name>
    <name type="common">Feline tapeworm</name>
    <name type="synonym">Taenia taeniaeformis</name>
    <dbReference type="NCBI Taxonomy" id="6205"/>
    <lineage>
        <taxon>Eukaryota</taxon>
        <taxon>Metazoa</taxon>
        <taxon>Spiralia</taxon>
        <taxon>Lophotrochozoa</taxon>
        <taxon>Platyhelminthes</taxon>
        <taxon>Cestoda</taxon>
        <taxon>Eucestoda</taxon>
        <taxon>Cyclophyllidea</taxon>
        <taxon>Taeniidae</taxon>
        <taxon>Hydatigera</taxon>
    </lineage>
</organism>
<feature type="compositionally biased region" description="Low complexity" evidence="1">
    <location>
        <begin position="39"/>
        <end position="52"/>
    </location>
</feature>
<dbReference type="STRING" id="6205.A0A0R3WVJ0"/>
<evidence type="ECO:0000313" key="4">
    <source>
        <dbReference type="WBParaSite" id="TTAC_0000478001-mRNA-1"/>
    </source>
</evidence>
<gene>
    <name evidence="2" type="ORF">TTAC_LOCUS4765</name>
</gene>
<evidence type="ECO:0000313" key="2">
    <source>
        <dbReference type="EMBL" id="VDM25600.1"/>
    </source>
</evidence>
<dbReference type="AlphaFoldDB" id="A0A0R3WVJ0"/>
<proteinExistence type="predicted"/>
<feature type="region of interest" description="Disordered" evidence="1">
    <location>
        <begin position="138"/>
        <end position="161"/>
    </location>
</feature>
<protein>
    <submittedName>
        <fullName evidence="4">THOC2_N domain-containing protein</fullName>
    </submittedName>
</protein>
<sequence>ISSSEASGTTKKKAKSRHQQEQLQQAGVQNGVKKSGNNSTLSTKKSKSSASDSSLLTEELNTLIRWVQSALVGIELREKLDIPTLVELLTTIDAPYEVESMLVAYLGSSPRSEQFVREFLDRRHTCWQLHRKRVEEMQSDSKLKKGHNDQQPSSAPANNEGTVYSVNTYSEANDTHPESVVCYPDFEGLALVILQL</sequence>
<accession>A0A0R3WVJ0</accession>
<dbReference type="OrthoDB" id="6280640at2759"/>
<dbReference type="EMBL" id="UYWX01005269">
    <property type="protein sequence ID" value="VDM25600.1"/>
    <property type="molecule type" value="Genomic_DNA"/>
</dbReference>
<reference evidence="4" key="1">
    <citation type="submission" date="2017-02" db="UniProtKB">
        <authorList>
            <consortium name="WormBaseParasite"/>
        </authorList>
    </citation>
    <scope>IDENTIFICATION</scope>
</reference>
<feature type="compositionally biased region" description="Polar residues" evidence="1">
    <location>
        <begin position="149"/>
        <end position="161"/>
    </location>
</feature>
<reference evidence="2 3" key="2">
    <citation type="submission" date="2018-11" db="EMBL/GenBank/DDBJ databases">
        <authorList>
            <consortium name="Pathogen Informatics"/>
        </authorList>
    </citation>
    <scope>NUCLEOTIDE SEQUENCE [LARGE SCALE GENOMIC DNA]</scope>
</reference>
<dbReference type="WBParaSite" id="TTAC_0000478001-mRNA-1">
    <property type="protein sequence ID" value="TTAC_0000478001-mRNA-1"/>
    <property type="gene ID" value="TTAC_0000478001"/>
</dbReference>
<name>A0A0R3WVJ0_HYDTA</name>